<reference evidence="3" key="2">
    <citation type="submission" date="2021-04" db="EMBL/GenBank/DDBJ databases">
        <authorList>
            <person name="Gilroy R."/>
        </authorList>
    </citation>
    <scope>NUCLEOTIDE SEQUENCE</scope>
    <source>
        <strain evidence="3">ChiSjej5B23-15282</strain>
    </source>
</reference>
<protein>
    <submittedName>
        <fullName evidence="3">DUF2220 domain-containing protein</fullName>
    </submittedName>
</protein>
<reference evidence="3" key="1">
    <citation type="journal article" date="2021" name="PeerJ">
        <title>Extensive microbial diversity within the chicken gut microbiome revealed by metagenomics and culture.</title>
        <authorList>
            <person name="Gilroy R."/>
            <person name="Ravi A."/>
            <person name="Getino M."/>
            <person name="Pursley I."/>
            <person name="Horton D.L."/>
            <person name="Alikhan N.F."/>
            <person name="Baker D."/>
            <person name="Gharbi K."/>
            <person name="Hall N."/>
            <person name="Watson M."/>
            <person name="Adriaenssens E.M."/>
            <person name="Foster-Nyarko E."/>
            <person name="Jarju S."/>
            <person name="Secka A."/>
            <person name="Antonio M."/>
            <person name="Oren A."/>
            <person name="Chaudhuri R.R."/>
            <person name="La Ragione R."/>
            <person name="Hildebrand F."/>
            <person name="Pallen M.J."/>
        </authorList>
    </citation>
    <scope>NUCLEOTIDE SEQUENCE</scope>
    <source>
        <strain evidence="3">ChiSjej5B23-15282</strain>
    </source>
</reference>
<dbReference type="Proteomes" id="UP000824243">
    <property type="component" value="Unassembled WGS sequence"/>
</dbReference>
<feature type="domain" description="Wadjet protein JetD C-terminal" evidence="2">
    <location>
        <begin position="297"/>
        <end position="449"/>
    </location>
</feature>
<dbReference type="InterPro" id="IPR036078">
    <property type="entry name" value="Spo11/TopoVI_A_sf"/>
</dbReference>
<gene>
    <name evidence="3" type="ORF">H9981_06300</name>
</gene>
<sequence>MNSKDYVREILDQLMKKYQNRAPRREGMKSQRRVMLKPSALYRHYADNNADISVKQEIHEAVDKLLDLGMVTADYLKFSTDIEKICLCEEKAEEIYRYLEEEYGDIPQGRLRQQAESLLEKYGVGENSSGIRGCAWETGGHSDETSGRIDESSGRIDETSGRSDETSGTEAGSLVTPYICDVRLMLEKPGYCPDPERIGANLKMLRFMEENREKLYVKDASMLVYGDSKWFEEHNYDEICSIARQALGMPQEEDERNDAVLVRFGIYPTEQEIFIKGDWILEWKDHVVRTAGMKGGIAVLSGDIQDLVKIRVGSPRLMTVENKTSYQRMQPEGTALVYLGGFAVRYQVRFLEKVLQDNPELECLHFGDIDVGGFLIHRHLCRAVGARFNLYRMGIRELEDPRFKPCRKKLTENDRSRMKRLVEEEEYREVLAYMDEHDVKLEQEIISYYEEREQRENRRY</sequence>
<dbReference type="GO" id="GO:0003677">
    <property type="term" value="F:DNA binding"/>
    <property type="evidence" value="ECO:0007669"/>
    <property type="project" value="InterPro"/>
</dbReference>
<dbReference type="SUPFAM" id="SSF56726">
    <property type="entry name" value="DNA topoisomerase IV, alpha subunit"/>
    <property type="match status" value="1"/>
</dbReference>
<name>A0A9D1VWX9_9FIRM</name>
<dbReference type="Pfam" id="PF09983">
    <property type="entry name" value="JetD_C"/>
    <property type="match status" value="1"/>
</dbReference>
<feature type="region of interest" description="Disordered" evidence="1">
    <location>
        <begin position="133"/>
        <end position="171"/>
    </location>
</feature>
<evidence type="ECO:0000313" key="3">
    <source>
        <dbReference type="EMBL" id="HIX48606.1"/>
    </source>
</evidence>
<accession>A0A9D1VWX9</accession>
<dbReference type="GO" id="GO:0005694">
    <property type="term" value="C:chromosome"/>
    <property type="evidence" value="ECO:0007669"/>
    <property type="project" value="InterPro"/>
</dbReference>
<evidence type="ECO:0000259" key="2">
    <source>
        <dbReference type="Pfam" id="PF09983"/>
    </source>
</evidence>
<dbReference type="Gene3D" id="3.40.1360.10">
    <property type="match status" value="1"/>
</dbReference>
<dbReference type="InterPro" id="IPR024534">
    <property type="entry name" value="JetD_C"/>
</dbReference>
<feature type="compositionally biased region" description="Basic and acidic residues" evidence="1">
    <location>
        <begin position="140"/>
        <end position="165"/>
    </location>
</feature>
<proteinExistence type="predicted"/>
<organism evidence="3 4">
    <name type="scientific">Candidatus Mediterraneibacter caccavium</name>
    <dbReference type="NCBI Taxonomy" id="2838661"/>
    <lineage>
        <taxon>Bacteria</taxon>
        <taxon>Bacillati</taxon>
        <taxon>Bacillota</taxon>
        <taxon>Clostridia</taxon>
        <taxon>Lachnospirales</taxon>
        <taxon>Lachnospiraceae</taxon>
        <taxon>Mediterraneibacter</taxon>
    </lineage>
</organism>
<evidence type="ECO:0000313" key="4">
    <source>
        <dbReference type="Proteomes" id="UP000824243"/>
    </source>
</evidence>
<evidence type="ECO:0000256" key="1">
    <source>
        <dbReference type="SAM" id="MobiDB-lite"/>
    </source>
</evidence>
<comment type="caution">
    <text evidence="3">The sequence shown here is derived from an EMBL/GenBank/DDBJ whole genome shotgun (WGS) entry which is preliminary data.</text>
</comment>
<dbReference type="AlphaFoldDB" id="A0A9D1VWX9"/>
<dbReference type="EMBL" id="DXFA01000109">
    <property type="protein sequence ID" value="HIX48606.1"/>
    <property type="molecule type" value="Genomic_DNA"/>
</dbReference>